<accession>A0AAD4NMH6</accession>
<dbReference type="Proteomes" id="UP001201812">
    <property type="component" value="Unassembled WGS sequence"/>
</dbReference>
<feature type="compositionally biased region" description="Polar residues" evidence="1">
    <location>
        <begin position="121"/>
        <end position="134"/>
    </location>
</feature>
<sequence length="224" mass="24112">MYQGGGQPPQNAASGGQTGATGDAQQNLLYAMQIQQQMGSLIAAIQQQQQAAAISPVASVSQTPTASSMAQNQQRPQLSQPQQQQPSPQPVQPSRTMGTNTLQYAEPQQTPAEISRRRPSLMSNFTTGSPVSSTVGGMDPRYSLLHSQLVSNVDNSRPLLNQFATPQIQQSQPDAVDMEDEAAKRALTERMDKIDREKMQTGTALKTATKKMEILTCGPNLCGK</sequence>
<feature type="region of interest" description="Disordered" evidence="1">
    <location>
        <begin position="1"/>
        <end position="22"/>
    </location>
</feature>
<evidence type="ECO:0000313" key="2">
    <source>
        <dbReference type="EMBL" id="KAI1729159.1"/>
    </source>
</evidence>
<dbReference type="EMBL" id="JAKKPZ010000001">
    <property type="protein sequence ID" value="KAI1729159.1"/>
    <property type="molecule type" value="Genomic_DNA"/>
</dbReference>
<proteinExistence type="predicted"/>
<comment type="caution">
    <text evidence="2">The sequence shown here is derived from an EMBL/GenBank/DDBJ whole genome shotgun (WGS) entry which is preliminary data.</text>
</comment>
<organism evidence="2 3">
    <name type="scientific">Ditylenchus destructor</name>
    <dbReference type="NCBI Taxonomy" id="166010"/>
    <lineage>
        <taxon>Eukaryota</taxon>
        <taxon>Metazoa</taxon>
        <taxon>Ecdysozoa</taxon>
        <taxon>Nematoda</taxon>
        <taxon>Chromadorea</taxon>
        <taxon>Rhabditida</taxon>
        <taxon>Tylenchina</taxon>
        <taxon>Tylenchomorpha</taxon>
        <taxon>Sphaerularioidea</taxon>
        <taxon>Anguinidae</taxon>
        <taxon>Anguininae</taxon>
        <taxon>Ditylenchus</taxon>
    </lineage>
</organism>
<feature type="region of interest" description="Disordered" evidence="1">
    <location>
        <begin position="63"/>
        <end position="134"/>
    </location>
</feature>
<evidence type="ECO:0000313" key="3">
    <source>
        <dbReference type="Proteomes" id="UP001201812"/>
    </source>
</evidence>
<keyword evidence="3" id="KW-1185">Reference proteome</keyword>
<evidence type="ECO:0000256" key="1">
    <source>
        <dbReference type="SAM" id="MobiDB-lite"/>
    </source>
</evidence>
<name>A0AAD4NMH6_9BILA</name>
<dbReference type="AlphaFoldDB" id="A0AAD4NMH6"/>
<feature type="compositionally biased region" description="Polar residues" evidence="1">
    <location>
        <begin position="95"/>
        <end position="112"/>
    </location>
</feature>
<gene>
    <name evidence="2" type="ORF">DdX_01382</name>
</gene>
<feature type="compositionally biased region" description="Low complexity" evidence="1">
    <location>
        <begin position="71"/>
        <end position="86"/>
    </location>
</feature>
<protein>
    <submittedName>
        <fullName evidence="2">Uncharacterized protein</fullName>
    </submittedName>
</protein>
<feature type="compositionally biased region" description="Low complexity" evidence="1">
    <location>
        <begin position="10"/>
        <end position="22"/>
    </location>
</feature>
<reference evidence="2" key="1">
    <citation type="submission" date="2022-01" db="EMBL/GenBank/DDBJ databases">
        <title>Genome Sequence Resource for Two Populations of Ditylenchus destructor, the Migratory Endoparasitic Phytonematode.</title>
        <authorList>
            <person name="Zhang H."/>
            <person name="Lin R."/>
            <person name="Xie B."/>
        </authorList>
    </citation>
    <scope>NUCLEOTIDE SEQUENCE</scope>
    <source>
        <strain evidence="2">BazhouSP</strain>
    </source>
</reference>